<dbReference type="PANTHER" id="PTHR11017:SF479">
    <property type="entry name" value="DISEASE RESISTANCE PROTEIN (TIR-NBS-LRR CLASS) FAMILY"/>
    <property type="match status" value="1"/>
</dbReference>
<dbReference type="InterPro" id="IPR044974">
    <property type="entry name" value="Disease_R_plants"/>
</dbReference>
<comment type="caution">
    <text evidence="1">The sequence shown here is derived from an EMBL/GenBank/DDBJ whole genome shotgun (WGS) entry which is preliminary data.</text>
</comment>
<dbReference type="SUPFAM" id="SSF52058">
    <property type="entry name" value="L domain-like"/>
    <property type="match status" value="1"/>
</dbReference>
<keyword evidence="2" id="KW-1185">Reference proteome</keyword>
<evidence type="ECO:0000313" key="2">
    <source>
        <dbReference type="Proteomes" id="UP001396334"/>
    </source>
</evidence>
<organism evidence="1 2">
    <name type="scientific">Hibiscus sabdariffa</name>
    <name type="common">roselle</name>
    <dbReference type="NCBI Taxonomy" id="183260"/>
    <lineage>
        <taxon>Eukaryota</taxon>
        <taxon>Viridiplantae</taxon>
        <taxon>Streptophyta</taxon>
        <taxon>Embryophyta</taxon>
        <taxon>Tracheophyta</taxon>
        <taxon>Spermatophyta</taxon>
        <taxon>Magnoliopsida</taxon>
        <taxon>eudicotyledons</taxon>
        <taxon>Gunneridae</taxon>
        <taxon>Pentapetalae</taxon>
        <taxon>rosids</taxon>
        <taxon>malvids</taxon>
        <taxon>Malvales</taxon>
        <taxon>Malvaceae</taxon>
        <taxon>Malvoideae</taxon>
        <taxon>Hibiscus</taxon>
    </lineage>
</organism>
<evidence type="ECO:0000313" key="1">
    <source>
        <dbReference type="EMBL" id="KAK9019243.1"/>
    </source>
</evidence>
<reference evidence="1 2" key="1">
    <citation type="journal article" date="2024" name="G3 (Bethesda)">
        <title>Genome assembly of Hibiscus sabdariffa L. provides insights into metabolisms of medicinal natural products.</title>
        <authorList>
            <person name="Kim T."/>
        </authorList>
    </citation>
    <scope>NUCLEOTIDE SEQUENCE [LARGE SCALE GENOMIC DNA]</scope>
    <source>
        <strain evidence="1">TK-2024</strain>
        <tissue evidence="1">Old leaves</tissue>
    </source>
</reference>
<sequence length="694" mass="80571">MFQIDTLQLDSTVFENMLNLRYINFYFSSFTGKYRDKKLYADQVDGVSLPDELRLLCWEHYPFKSISSFNPKNLVVLKLHHGDMEQLWTDDHQIPNLSRAKNLEILCFNGCKSLVELPCLDHLASLTTLQLHGCYNVKKFPEVPNDLCLLNLTQTGIEEVPDSVHKLELLEILCLSKSSVKNVSKNISKLESLRFLDLSHCLIAEFPEIPRKLRDAVPVLQEGRLQMKEPRVLPEAVPQSYRPLTEVGSGLKASSSQKLPSNVTRSDSGWFGSLRYLKMNHCKSLKLLSELPRYLRYLNAHGCASLEEVSFTSLKVPDLNDYPHPFDGQQEAFIIFSNCFRLTPRSIYNIEERVMSRVRSFAKKCASGPKKLICCLPENEISASVFEYQRMNASLILYIKPPRWCFGRRFFLVFAICLVADLTYCQIYGDLEFICEFHLTLAGGGYEKFRSEWCYMLDYMSEPEYEGDHKFLLFSSDMVKEGKHYEAASFRFYIKNRYYSGEDDDIKVKKCDRYVYSEEYLMLFFECLSLNQVSIDNIEANAMLKIGFLAKKWIARRKYAYDRGRLVCCFPGDKISANMFKFRINNSRLNLKIAPNECSSCRFLAFAIYLVVDLTQRCHRRVSFKFICDYQLTSAGGDGSEMLHSEFYDELSELGPRYIGDHALILFNNDMIHEDKNYEEASFEFYINEIYVDQ</sequence>
<dbReference type="EMBL" id="JBBPBN010000017">
    <property type="protein sequence ID" value="KAK9019243.1"/>
    <property type="molecule type" value="Genomic_DNA"/>
</dbReference>
<protein>
    <submittedName>
        <fullName evidence="1">Uncharacterized protein</fullName>
    </submittedName>
</protein>
<accession>A0ABR2S223</accession>
<dbReference type="PANTHER" id="PTHR11017">
    <property type="entry name" value="LEUCINE-RICH REPEAT-CONTAINING PROTEIN"/>
    <property type="match status" value="1"/>
</dbReference>
<proteinExistence type="predicted"/>
<dbReference type="InterPro" id="IPR032675">
    <property type="entry name" value="LRR_dom_sf"/>
</dbReference>
<gene>
    <name evidence="1" type="ORF">V6N11_053769</name>
</gene>
<dbReference type="Gene3D" id="3.80.10.10">
    <property type="entry name" value="Ribonuclease Inhibitor"/>
    <property type="match status" value="2"/>
</dbReference>
<dbReference type="Proteomes" id="UP001396334">
    <property type="component" value="Unassembled WGS sequence"/>
</dbReference>
<name>A0ABR2S223_9ROSI</name>